<evidence type="ECO:0000313" key="2">
    <source>
        <dbReference type="EMBL" id="KAK8991205.1"/>
    </source>
</evidence>
<evidence type="ECO:0000313" key="3">
    <source>
        <dbReference type="Proteomes" id="UP001396334"/>
    </source>
</evidence>
<comment type="caution">
    <text evidence="2">The sequence shown here is derived from an EMBL/GenBank/DDBJ whole genome shotgun (WGS) entry which is preliminary data.</text>
</comment>
<reference evidence="2 3" key="1">
    <citation type="journal article" date="2024" name="G3 (Bethesda)">
        <title>Genome assembly of Hibiscus sabdariffa L. provides insights into metabolisms of medicinal natural products.</title>
        <authorList>
            <person name="Kim T."/>
        </authorList>
    </citation>
    <scope>NUCLEOTIDE SEQUENCE [LARGE SCALE GENOMIC DNA]</scope>
    <source>
        <strain evidence="2">TK-2024</strain>
        <tissue evidence="2">Old leaves</tissue>
    </source>
</reference>
<protein>
    <recommendedName>
        <fullName evidence="4">RNase H type-1 domain-containing protein</fullName>
    </recommendedName>
</protein>
<dbReference type="EMBL" id="JBBPBN010000052">
    <property type="protein sequence ID" value="KAK8991205.1"/>
    <property type="molecule type" value="Genomic_DNA"/>
</dbReference>
<evidence type="ECO:0000256" key="1">
    <source>
        <dbReference type="SAM" id="MobiDB-lite"/>
    </source>
</evidence>
<organism evidence="2 3">
    <name type="scientific">Hibiscus sabdariffa</name>
    <name type="common">roselle</name>
    <dbReference type="NCBI Taxonomy" id="183260"/>
    <lineage>
        <taxon>Eukaryota</taxon>
        <taxon>Viridiplantae</taxon>
        <taxon>Streptophyta</taxon>
        <taxon>Embryophyta</taxon>
        <taxon>Tracheophyta</taxon>
        <taxon>Spermatophyta</taxon>
        <taxon>Magnoliopsida</taxon>
        <taxon>eudicotyledons</taxon>
        <taxon>Gunneridae</taxon>
        <taxon>Pentapetalae</taxon>
        <taxon>rosids</taxon>
        <taxon>malvids</taxon>
        <taxon>Malvales</taxon>
        <taxon>Malvaceae</taxon>
        <taxon>Malvoideae</taxon>
        <taxon>Hibiscus</taxon>
    </lineage>
</organism>
<feature type="region of interest" description="Disordered" evidence="1">
    <location>
        <begin position="73"/>
        <end position="95"/>
    </location>
</feature>
<sequence>MGSFVDPHLDPSGRPPDPMLQVELPIVLERSGSPAALEDQRNSKKSRGSGTEQGAIAIVEEYMVMDTEVEVVSDGSCESAPKNNGGAPQQVDPTIGKSSYANVVSQGRGRTGSCMGEDVLDPNSVIVLDEDCDRRRRSVLSKGSGRTSTDVGGEVTGSRFAVLSEVQNGDRMAADGVVNNQDMNAQLGQPELCGTENNDSNGTRTAQVIGAGSDAYRNSSPARRSKITGNIISMDSSLDVIPLVGGSSVAVTSHAINNTPGTHRAISIQETSGADKGSRFDDRHVGRGKGIREVNPKGVRIQKAVGVNSPNRVLLSDWVQITSHQIQAEVDSKRGRGDSGSIMEEDGCEVISPRQVPRSDATFLGGVNFKDKGGGSGDLPLRVNTILQLQDDIGEWYDDPVTLQCMALEFFSSLFASIGVGTEPYHLRGLFPVLDVGTLQALSRDVVDDEIKEVIFSMGPLKAPGVLADHLLPGSFIADGTITVASMVDDYGQWRWELFEHMLPYSVLLRIAAVRVLARGSVPDRLCWGLTPTKQFKSGSVLQRGLRMQQEAVAASVRGADGAGRVVNGAAEFRWVLSMVHSIDEVLNRPWCVRFSHIARDGNHAADWMAKLASSDDLLCHRYLSPPVSISVLLQQDAAD</sequence>
<gene>
    <name evidence="2" type="ORF">V6N11_062225</name>
</gene>
<name>A0ABR2PRX9_9ROSI</name>
<feature type="region of interest" description="Disordered" evidence="1">
    <location>
        <begin position="1"/>
        <end position="53"/>
    </location>
</feature>
<evidence type="ECO:0008006" key="4">
    <source>
        <dbReference type="Google" id="ProtNLM"/>
    </source>
</evidence>
<proteinExistence type="predicted"/>
<keyword evidence="3" id="KW-1185">Reference proteome</keyword>
<dbReference type="Proteomes" id="UP001396334">
    <property type="component" value="Unassembled WGS sequence"/>
</dbReference>
<accession>A0ABR2PRX9</accession>